<reference evidence="1 2" key="1">
    <citation type="journal article" date="2012" name="PLoS Pathog.">
        <title>Diverse lifestyles and strategies of plant pathogenesis encoded in the genomes of eighteen Dothideomycetes fungi.</title>
        <authorList>
            <person name="Ohm R.A."/>
            <person name="Feau N."/>
            <person name="Henrissat B."/>
            <person name="Schoch C.L."/>
            <person name="Horwitz B.A."/>
            <person name="Barry K.W."/>
            <person name="Condon B.J."/>
            <person name="Copeland A.C."/>
            <person name="Dhillon B."/>
            <person name="Glaser F."/>
            <person name="Hesse C.N."/>
            <person name="Kosti I."/>
            <person name="LaButti K."/>
            <person name="Lindquist E.A."/>
            <person name="Lucas S."/>
            <person name="Salamov A.A."/>
            <person name="Bradshaw R.E."/>
            <person name="Ciuffetti L."/>
            <person name="Hamelin R.C."/>
            <person name="Kema G.H.J."/>
            <person name="Lawrence C."/>
            <person name="Scott J.A."/>
            <person name="Spatafora J.W."/>
            <person name="Turgeon B.G."/>
            <person name="de Wit P.J.G.M."/>
            <person name="Zhong S."/>
            <person name="Goodwin S.B."/>
            <person name="Grigoriev I.V."/>
        </authorList>
    </citation>
    <scope>NUCLEOTIDE SEQUENCE [LARGE SCALE GENOMIC DNA]</scope>
    <source>
        <strain evidence="2">C5 / ATCC 48332 / race O</strain>
    </source>
</reference>
<name>M2SSI8_COCH5</name>
<dbReference type="HOGENOM" id="CLU_1959385_0_0_1"/>
<dbReference type="AlphaFoldDB" id="M2SSI8"/>
<organism evidence="1 2">
    <name type="scientific">Cochliobolus heterostrophus (strain C5 / ATCC 48332 / race O)</name>
    <name type="common">Southern corn leaf blight fungus</name>
    <name type="synonym">Bipolaris maydis</name>
    <dbReference type="NCBI Taxonomy" id="701091"/>
    <lineage>
        <taxon>Eukaryota</taxon>
        <taxon>Fungi</taxon>
        <taxon>Dikarya</taxon>
        <taxon>Ascomycota</taxon>
        <taxon>Pezizomycotina</taxon>
        <taxon>Dothideomycetes</taxon>
        <taxon>Pleosporomycetidae</taxon>
        <taxon>Pleosporales</taxon>
        <taxon>Pleosporineae</taxon>
        <taxon>Pleosporaceae</taxon>
        <taxon>Bipolaris</taxon>
    </lineage>
</organism>
<evidence type="ECO:0000313" key="1">
    <source>
        <dbReference type="EMBL" id="EMD88290.1"/>
    </source>
</evidence>
<accession>M2SSI8</accession>
<dbReference type="OrthoDB" id="10264490at2759"/>
<dbReference type="OMA" id="FPCASLL"/>
<protein>
    <submittedName>
        <fullName evidence="1">Uncharacterized protein</fullName>
    </submittedName>
</protein>
<gene>
    <name evidence="1" type="ORF">COCHEDRAFT_1159461</name>
</gene>
<dbReference type="EMBL" id="KB445581">
    <property type="protein sequence ID" value="EMD88290.1"/>
    <property type="molecule type" value="Genomic_DNA"/>
</dbReference>
<dbReference type="Proteomes" id="UP000016936">
    <property type="component" value="Unassembled WGS sequence"/>
</dbReference>
<reference evidence="2" key="2">
    <citation type="journal article" date="2013" name="PLoS Genet.">
        <title>Comparative genome structure, secondary metabolite, and effector coding capacity across Cochliobolus pathogens.</title>
        <authorList>
            <person name="Condon B.J."/>
            <person name="Leng Y."/>
            <person name="Wu D."/>
            <person name="Bushley K.E."/>
            <person name="Ohm R.A."/>
            <person name="Otillar R."/>
            <person name="Martin J."/>
            <person name="Schackwitz W."/>
            <person name="Grimwood J."/>
            <person name="MohdZainudin N."/>
            <person name="Xue C."/>
            <person name="Wang R."/>
            <person name="Manning V.A."/>
            <person name="Dhillon B."/>
            <person name="Tu Z.J."/>
            <person name="Steffenson B.J."/>
            <person name="Salamov A."/>
            <person name="Sun H."/>
            <person name="Lowry S."/>
            <person name="LaButti K."/>
            <person name="Han J."/>
            <person name="Copeland A."/>
            <person name="Lindquist E."/>
            <person name="Barry K."/>
            <person name="Schmutz J."/>
            <person name="Baker S.E."/>
            <person name="Ciuffetti L.M."/>
            <person name="Grigoriev I.V."/>
            <person name="Zhong S."/>
            <person name="Turgeon B.G."/>
        </authorList>
    </citation>
    <scope>NUCLEOTIDE SEQUENCE [LARGE SCALE GENOMIC DNA]</scope>
    <source>
        <strain evidence="2">C5 / ATCC 48332 / race O</strain>
    </source>
</reference>
<sequence length="114" mass="12482">MLSRGRRVLLACLTRGSRGRRRVTSAVASTAHPSFLVLNSPYPSSPLLSSPPLAPLSFAFPRRFPCASLLQPETTHQPIICPQRRYHGPVACQQQARLSSRVAPTLAGSFHAYM</sequence>
<keyword evidence="2" id="KW-1185">Reference proteome</keyword>
<proteinExistence type="predicted"/>
<evidence type="ECO:0000313" key="2">
    <source>
        <dbReference type="Proteomes" id="UP000016936"/>
    </source>
</evidence>